<evidence type="ECO:0000313" key="9">
    <source>
        <dbReference type="Proteomes" id="UP001597094"/>
    </source>
</evidence>
<feature type="domain" description="CusB-like barrel-sandwich hybrid" evidence="5">
    <location>
        <begin position="115"/>
        <end position="239"/>
    </location>
</feature>
<evidence type="ECO:0000256" key="2">
    <source>
        <dbReference type="ARBA" id="ARBA00022448"/>
    </source>
</evidence>
<feature type="domain" description="Heavy metal binding" evidence="4">
    <location>
        <begin position="39"/>
        <end position="65"/>
    </location>
</feature>
<dbReference type="SUPFAM" id="SSF111369">
    <property type="entry name" value="HlyD-like secretion proteins"/>
    <property type="match status" value="1"/>
</dbReference>
<evidence type="ECO:0000256" key="1">
    <source>
        <dbReference type="ARBA" id="ARBA00009477"/>
    </source>
</evidence>
<dbReference type="InterPro" id="IPR058792">
    <property type="entry name" value="Beta-barrel_RND_2"/>
</dbReference>
<name>A0ABW3SNB9_9BACT</name>
<dbReference type="EMBL" id="JBHTLD010000053">
    <property type="protein sequence ID" value="MFD1186135.1"/>
    <property type="molecule type" value="Genomic_DNA"/>
</dbReference>
<feature type="signal peptide" evidence="3">
    <location>
        <begin position="1"/>
        <end position="24"/>
    </location>
</feature>
<reference evidence="9" key="1">
    <citation type="journal article" date="2019" name="Int. J. Syst. Evol. Microbiol.">
        <title>The Global Catalogue of Microorganisms (GCM) 10K type strain sequencing project: providing services to taxonomists for standard genome sequencing and annotation.</title>
        <authorList>
            <consortium name="The Broad Institute Genomics Platform"/>
            <consortium name="The Broad Institute Genome Sequencing Center for Infectious Disease"/>
            <person name="Wu L."/>
            <person name="Ma J."/>
        </authorList>
    </citation>
    <scope>NUCLEOTIDE SEQUENCE [LARGE SCALE GENOMIC DNA]</scope>
    <source>
        <strain evidence="9">JCM 31319</strain>
    </source>
</reference>
<dbReference type="Gene3D" id="2.40.420.20">
    <property type="match status" value="1"/>
</dbReference>
<keyword evidence="2" id="KW-0813">Transport</keyword>
<evidence type="ECO:0000259" key="6">
    <source>
        <dbReference type="Pfam" id="PF25954"/>
    </source>
</evidence>
<protein>
    <submittedName>
        <fullName evidence="8">Efflux RND transporter periplasmic adaptor subunit</fullName>
    </submittedName>
</protein>
<dbReference type="Pfam" id="PF25954">
    <property type="entry name" value="Beta-barrel_RND_2"/>
    <property type="match status" value="1"/>
</dbReference>
<dbReference type="Pfam" id="PF19335">
    <property type="entry name" value="HMBD"/>
    <property type="match status" value="1"/>
</dbReference>
<dbReference type="Pfam" id="PF25919">
    <property type="entry name" value="BSH_CusB"/>
    <property type="match status" value="1"/>
</dbReference>
<sequence length="405" mass="43618">MKKLRNSMLYLLAFLVVVTLGACSHEEEGHAESEPTTTYTCPMHPQIVQNEPGTCPICFMDLVPVSQSGENEGELMLSDSQIALGNIAVKRVKYGDVGGNTILTGQLVLDETQTDIVSSRATGRVERLYIKETGQSISKGQPLYELYSEELLTLQREYLLALRQNQELGKENPRFASFLGAAREKLLLYGLTQAQVRKLASTGDVDARVTFLSPVSGVVTEVAAAEGQYVAEGGALYRLAKLGSVWVEAELYPQEIAGVRVGDTVRVTVQGASEGAVPAEITFLSPELRAGSQVVVLRAEISNTDDKYLPGMQANVTLPGASEAPLITVPTDAVIRDESGSHVWVQTGKGTFRARMVQLGEASADQVAVVSGLQENDKVVISGAYLLYSEYVLKKGGDPMAGHNH</sequence>
<dbReference type="InterPro" id="IPR051909">
    <property type="entry name" value="MFP_Cation_Efflux"/>
</dbReference>
<dbReference type="PROSITE" id="PS51257">
    <property type="entry name" value="PROKAR_LIPOPROTEIN"/>
    <property type="match status" value="1"/>
</dbReference>
<proteinExistence type="inferred from homology"/>
<dbReference type="InterPro" id="IPR058790">
    <property type="entry name" value="BSH_CusB"/>
</dbReference>
<dbReference type="Gene3D" id="2.40.50.100">
    <property type="match status" value="1"/>
</dbReference>
<organism evidence="8 9">
    <name type="scientific">Pontibacter rugosus</name>
    <dbReference type="NCBI Taxonomy" id="1745966"/>
    <lineage>
        <taxon>Bacteria</taxon>
        <taxon>Pseudomonadati</taxon>
        <taxon>Bacteroidota</taxon>
        <taxon>Cytophagia</taxon>
        <taxon>Cytophagales</taxon>
        <taxon>Hymenobacteraceae</taxon>
        <taxon>Pontibacter</taxon>
    </lineage>
</organism>
<dbReference type="PANTHER" id="PTHR30097">
    <property type="entry name" value="CATION EFFLUX SYSTEM PROTEIN CUSB"/>
    <property type="match status" value="1"/>
</dbReference>
<evidence type="ECO:0000259" key="7">
    <source>
        <dbReference type="Pfam" id="PF25975"/>
    </source>
</evidence>
<dbReference type="Gene3D" id="2.40.30.170">
    <property type="match status" value="1"/>
</dbReference>
<dbReference type="NCBIfam" id="TIGR01730">
    <property type="entry name" value="RND_mfp"/>
    <property type="match status" value="1"/>
</dbReference>
<evidence type="ECO:0000313" key="8">
    <source>
        <dbReference type="EMBL" id="MFD1186135.1"/>
    </source>
</evidence>
<dbReference type="PANTHER" id="PTHR30097:SF4">
    <property type="entry name" value="SLR6042 PROTEIN"/>
    <property type="match status" value="1"/>
</dbReference>
<keyword evidence="9" id="KW-1185">Reference proteome</keyword>
<comment type="similarity">
    <text evidence="1">Belongs to the membrane fusion protein (MFP) (TC 8.A.1) family.</text>
</comment>
<accession>A0ABW3SNB9</accession>
<feature type="domain" description="CusB-like beta-barrel" evidence="6">
    <location>
        <begin position="244"/>
        <end position="320"/>
    </location>
</feature>
<evidence type="ECO:0000256" key="3">
    <source>
        <dbReference type="SAM" id="SignalP"/>
    </source>
</evidence>
<comment type="caution">
    <text evidence="8">The sequence shown here is derived from an EMBL/GenBank/DDBJ whole genome shotgun (WGS) entry which is preliminary data.</text>
</comment>
<evidence type="ECO:0000259" key="5">
    <source>
        <dbReference type="Pfam" id="PF25919"/>
    </source>
</evidence>
<dbReference type="Pfam" id="PF25975">
    <property type="entry name" value="CzcB_C"/>
    <property type="match status" value="1"/>
</dbReference>
<dbReference type="InterPro" id="IPR045800">
    <property type="entry name" value="HMBD"/>
</dbReference>
<evidence type="ECO:0000259" key="4">
    <source>
        <dbReference type="Pfam" id="PF19335"/>
    </source>
</evidence>
<keyword evidence="3" id="KW-0732">Signal</keyword>
<dbReference type="InterPro" id="IPR058649">
    <property type="entry name" value="CzcB_C"/>
</dbReference>
<dbReference type="Proteomes" id="UP001597094">
    <property type="component" value="Unassembled WGS sequence"/>
</dbReference>
<feature type="chain" id="PRO_5045221852" evidence="3">
    <location>
        <begin position="25"/>
        <end position="405"/>
    </location>
</feature>
<dbReference type="RefSeq" id="WP_377525310.1">
    <property type="nucleotide sequence ID" value="NZ_JBHTLD010000053.1"/>
</dbReference>
<feature type="domain" description="CzcB-like C-terminal circularly permuted SH3-like" evidence="7">
    <location>
        <begin position="327"/>
        <end position="387"/>
    </location>
</feature>
<gene>
    <name evidence="8" type="ORF">ACFQ2O_07975</name>
</gene>
<dbReference type="InterPro" id="IPR006143">
    <property type="entry name" value="RND_pump_MFP"/>
</dbReference>